<reference evidence="3" key="1">
    <citation type="journal article" date="2022" name="J Environ Chem Eng">
        <title>Biodegradation of petroleum oil using a constructed nonpathogenic and heavy metal-tolerant bacterial consortium isolated from marine sponges.</title>
        <authorList>
            <person name="Dechsakulwatana C."/>
            <person name="Rungsihiranrut A."/>
            <person name="Muangchinda C."/>
            <person name="Ningthoujam R."/>
            <person name="Klankeo P."/>
            <person name="Pinyakong O."/>
        </authorList>
    </citation>
    <scope>NUCLEOTIDE SEQUENCE [LARGE SCALE GENOMIC DNA]</scope>
    <source>
        <strain evidence="3">MO2-4</strain>
    </source>
</reference>
<gene>
    <name evidence="2" type="ORF">O0R41_07850</name>
</gene>
<keyword evidence="1" id="KW-0472">Membrane</keyword>
<evidence type="ECO:0000313" key="3">
    <source>
        <dbReference type="Proteomes" id="UP001185984"/>
    </source>
</evidence>
<dbReference type="RefSeq" id="WP_228165662.1">
    <property type="nucleotide sequence ID" value="NZ_JAPTHD010000002.1"/>
</dbReference>
<protein>
    <submittedName>
        <fullName evidence="2">Uncharacterized protein</fullName>
    </submittedName>
</protein>
<name>A0ABU3ZVH9_9SPHN</name>
<keyword evidence="3" id="KW-1185">Reference proteome</keyword>
<evidence type="ECO:0000313" key="2">
    <source>
        <dbReference type="EMBL" id="MDV5823504.1"/>
    </source>
</evidence>
<feature type="transmembrane region" description="Helical" evidence="1">
    <location>
        <begin position="33"/>
        <end position="54"/>
    </location>
</feature>
<keyword evidence="1" id="KW-0812">Transmembrane</keyword>
<accession>A0ABU3ZVH9</accession>
<keyword evidence="1" id="KW-1133">Transmembrane helix</keyword>
<feature type="transmembrane region" description="Helical" evidence="1">
    <location>
        <begin position="61"/>
        <end position="81"/>
    </location>
</feature>
<sequence length="93" mass="9358">MIAPLSLLLIAPPIIAAFLLARAAMPRWRPAMVMLLCAMSAVPLAGAWIVAAEVGGAGPKLLSLSAILLGSIALVAGFGLVERALGGSKDDPA</sequence>
<proteinExistence type="predicted"/>
<organism evidence="2 3">
    <name type="scientific">Sphingobium naphthae</name>
    <dbReference type="NCBI Taxonomy" id="1886786"/>
    <lineage>
        <taxon>Bacteria</taxon>
        <taxon>Pseudomonadati</taxon>
        <taxon>Pseudomonadota</taxon>
        <taxon>Alphaproteobacteria</taxon>
        <taxon>Sphingomonadales</taxon>
        <taxon>Sphingomonadaceae</taxon>
        <taxon>Sphingobium</taxon>
    </lineage>
</organism>
<evidence type="ECO:0000256" key="1">
    <source>
        <dbReference type="SAM" id="Phobius"/>
    </source>
</evidence>
<comment type="caution">
    <text evidence="2">The sequence shown here is derived from an EMBL/GenBank/DDBJ whole genome shotgun (WGS) entry which is preliminary data.</text>
</comment>
<dbReference type="Proteomes" id="UP001185984">
    <property type="component" value="Unassembled WGS sequence"/>
</dbReference>
<dbReference type="EMBL" id="JAPTHD010000002">
    <property type="protein sequence ID" value="MDV5823504.1"/>
    <property type="molecule type" value="Genomic_DNA"/>
</dbReference>